<gene>
    <name evidence="2" type="ORF">V8G54_006407</name>
</gene>
<evidence type="ECO:0000256" key="1">
    <source>
        <dbReference type="SAM" id="Phobius"/>
    </source>
</evidence>
<keyword evidence="3" id="KW-1185">Reference proteome</keyword>
<dbReference type="EMBL" id="CP144699">
    <property type="protein sequence ID" value="WVZ19085.1"/>
    <property type="molecule type" value="Genomic_DNA"/>
</dbReference>
<keyword evidence="1" id="KW-0812">Transmembrane</keyword>
<protein>
    <submittedName>
        <fullName evidence="2">Uncharacterized protein</fullName>
    </submittedName>
</protein>
<evidence type="ECO:0000313" key="2">
    <source>
        <dbReference type="EMBL" id="WVZ19085.1"/>
    </source>
</evidence>
<name>A0AAQ3NZY4_VIGMU</name>
<reference evidence="2 3" key="1">
    <citation type="journal article" date="2023" name="Life. Sci Alliance">
        <title>Evolutionary insights into 3D genome organization and epigenetic landscape of Vigna mungo.</title>
        <authorList>
            <person name="Junaid A."/>
            <person name="Singh B."/>
            <person name="Bhatia S."/>
        </authorList>
    </citation>
    <scope>NUCLEOTIDE SEQUENCE [LARGE SCALE GENOMIC DNA]</scope>
    <source>
        <strain evidence="2">Urdbean</strain>
    </source>
</reference>
<feature type="transmembrane region" description="Helical" evidence="1">
    <location>
        <begin position="74"/>
        <end position="93"/>
    </location>
</feature>
<proteinExistence type="predicted"/>
<dbReference type="Proteomes" id="UP001374535">
    <property type="component" value="Chromosome 2"/>
</dbReference>
<keyword evidence="1" id="KW-1133">Transmembrane helix</keyword>
<dbReference type="AlphaFoldDB" id="A0AAQ3NZY4"/>
<feature type="transmembrane region" description="Helical" evidence="1">
    <location>
        <begin position="30"/>
        <end position="54"/>
    </location>
</feature>
<organism evidence="2 3">
    <name type="scientific">Vigna mungo</name>
    <name type="common">Black gram</name>
    <name type="synonym">Phaseolus mungo</name>
    <dbReference type="NCBI Taxonomy" id="3915"/>
    <lineage>
        <taxon>Eukaryota</taxon>
        <taxon>Viridiplantae</taxon>
        <taxon>Streptophyta</taxon>
        <taxon>Embryophyta</taxon>
        <taxon>Tracheophyta</taxon>
        <taxon>Spermatophyta</taxon>
        <taxon>Magnoliopsida</taxon>
        <taxon>eudicotyledons</taxon>
        <taxon>Gunneridae</taxon>
        <taxon>Pentapetalae</taxon>
        <taxon>rosids</taxon>
        <taxon>fabids</taxon>
        <taxon>Fabales</taxon>
        <taxon>Fabaceae</taxon>
        <taxon>Papilionoideae</taxon>
        <taxon>50 kb inversion clade</taxon>
        <taxon>NPAAA clade</taxon>
        <taxon>indigoferoid/millettioid clade</taxon>
        <taxon>Phaseoleae</taxon>
        <taxon>Vigna</taxon>
    </lineage>
</organism>
<evidence type="ECO:0000313" key="3">
    <source>
        <dbReference type="Proteomes" id="UP001374535"/>
    </source>
</evidence>
<keyword evidence="1" id="KW-0472">Membrane</keyword>
<sequence length="101" mass="11596">MRVVDLLPKHLTLLFHSPCHLIPSRTDGPFLLLFVSQVWLQYYTCIHRIYIVGFTHSLRVHPTVFLASHNRQPSSFLVVCIPPILTLVAGFLVHSRSRIIP</sequence>
<accession>A0AAQ3NZY4</accession>